<keyword evidence="2" id="KW-1185">Reference proteome</keyword>
<reference evidence="1" key="1">
    <citation type="submission" date="2018-05" db="EMBL/GenBank/DDBJ databases">
        <title>Draft genome of Mucuna pruriens seed.</title>
        <authorList>
            <person name="Nnadi N.E."/>
            <person name="Vos R."/>
            <person name="Hasami M.H."/>
            <person name="Devisetty U.K."/>
            <person name="Aguiy J.C."/>
        </authorList>
    </citation>
    <scope>NUCLEOTIDE SEQUENCE [LARGE SCALE GENOMIC DNA]</scope>
    <source>
        <strain evidence="1">JCA_2017</strain>
    </source>
</reference>
<evidence type="ECO:0000313" key="2">
    <source>
        <dbReference type="Proteomes" id="UP000257109"/>
    </source>
</evidence>
<protein>
    <submittedName>
        <fullName evidence="1">Uncharacterized protein</fullName>
    </submittedName>
</protein>
<dbReference type="AlphaFoldDB" id="A0A371HNG8"/>
<sequence length="378" mass="44907">VLPMDTSKPQCSKQLKEHLQHHQEPFSLQSYLVERSYMFKNFSSDSSNIHHLYSTKNLKWSIKYDLHKIRKRLLHATEILRSLLFKFPPTVDNQEFSNWDEEHNRDIYYVHEYLTAHTQPTQQTKSLKTLAVSGHFTNNDVQDKVLPANMFQTFTLPKLRRSEVDTETKPYLTSSKGNMQQYGRRSEWKESLPNAVCDIKSPEGQITLVRDYVRKLLVNSRILKFRRVKKDKLEEMVEIASLCRKNRRNLPKRKQLRFDYVEKDMRFHENEGKSASIKAVSESEDFRSIIHEHFNLLEKQYREVKKISHLLYAESCVISEEWKSFQIVNWEIYMEIGDSITDDIVREIIDFLNPNLVLVMIGMIDRRLAEPRLVQLKI</sequence>
<accession>A0A371HNG8</accession>
<dbReference type="OrthoDB" id="1429575at2759"/>
<proteinExistence type="predicted"/>
<gene>
    <name evidence="1" type="ORF">CR513_11977</name>
</gene>
<organism evidence="1 2">
    <name type="scientific">Mucuna pruriens</name>
    <name type="common">Velvet bean</name>
    <name type="synonym">Dolichos pruriens</name>
    <dbReference type="NCBI Taxonomy" id="157652"/>
    <lineage>
        <taxon>Eukaryota</taxon>
        <taxon>Viridiplantae</taxon>
        <taxon>Streptophyta</taxon>
        <taxon>Embryophyta</taxon>
        <taxon>Tracheophyta</taxon>
        <taxon>Spermatophyta</taxon>
        <taxon>Magnoliopsida</taxon>
        <taxon>eudicotyledons</taxon>
        <taxon>Gunneridae</taxon>
        <taxon>Pentapetalae</taxon>
        <taxon>rosids</taxon>
        <taxon>fabids</taxon>
        <taxon>Fabales</taxon>
        <taxon>Fabaceae</taxon>
        <taxon>Papilionoideae</taxon>
        <taxon>50 kb inversion clade</taxon>
        <taxon>NPAAA clade</taxon>
        <taxon>indigoferoid/millettioid clade</taxon>
        <taxon>Phaseoleae</taxon>
        <taxon>Mucuna</taxon>
    </lineage>
</organism>
<name>A0A371HNG8_MUCPR</name>
<dbReference type="PANTHER" id="PTHR37613:SF3">
    <property type="entry name" value="DUF4378 DOMAIN-CONTAINING PROTEIN"/>
    <property type="match status" value="1"/>
</dbReference>
<dbReference type="EMBL" id="QJKJ01002103">
    <property type="protein sequence ID" value="RDY04319.1"/>
    <property type="molecule type" value="Genomic_DNA"/>
</dbReference>
<comment type="caution">
    <text evidence="1">The sequence shown here is derived from an EMBL/GenBank/DDBJ whole genome shotgun (WGS) entry which is preliminary data.</text>
</comment>
<evidence type="ECO:0000313" key="1">
    <source>
        <dbReference type="EMBL" id="RDY04319.1"/>
    </source>
</evidence>
<dbReference type="Proteomes" id="UP000257109">
    <property type="component" value="Unassembled WGS sequence"/>
</dbReference>
<feature type="non-terminal residue" evidence="1">
    <location>
        <position position="1"/>
    </location>
</feature>
<dbReference type="PANTHER" id="PTHR37613">
    <property type="entry name" value="DUF4378 DOMAIN PROTEIN"/>
    <property type="match status" value="1"/>
</dbReference>